<evidence type="ECO:0000259" key="3">
    <source>
        <dbReference type="PROSITE" id="PS50102"/>
    </source>
</evidence>
<dbReference type="InterPro" id="IPR007201">
    <property type="entry name" value="Mei2-like_Rrm_C"/>
</dbReference>
<protein>
    <submittedName>
        <fullName evidence="4">ML4 protein</fullName>
    </submittedName>
</protein>
<dbReference type="SUPFAM" id="SSF54928">
    <property type="entry name" value="RNA-binding domain, RBD"/>
    <property type="match status" value="1"/>
</dbReference>
<dbReference type="InterPro" id="IPR012677">
    <property type="entry name" value="Nucleotide-bd_a/b_plait_sf"/>
</dbReference>
<name>A0A812MK69_9DINO</name>
<evidence type="ECO:0000256" key="2">
    <source>
        <dbReference type="SAM" id="MobiDB-lite"/>
    </source>
</evidence>
<dbReference type="SMART" id="SM00360">
    <property type="entry name" value="RRM"/>
    <property type="match status" value="1"/>
</dbReference>
<feature type="domain" description="RRM" evidence="3">
    <location>
        <begin position="317"/>
        <end position="404"/>
    </location>
</feature>
<evidence type="ECO:0000313" key="4">
    <source>
        <dbReference type="EMBL" id="CAE7260404.1"/>
    </source>
</evidence>
<dbReference type="Proteomes" id="UP000604046">
    <property type="component" value="Unassembled WGS sequence"/>
</dbReference>
<dbReference type="AlphaFoldDB" id="A0A812MK69"/>
<gene>
    <name evidence="4" type="primary">ML4</name>
    <name evidence="4" type="ORF">SNAT2548_LOCUS13606</name>
</gene>
<feature type="compositionally biased region" description="Basic and acidic residues" evidence="2">
    <location>
        <begin position="46"/>
        <end position="74"/>
    </location>
</feature>
<keyword evidence="5" id="KW-1185">Reference proteome</keyword>
<evidence type="ECO:0000313" key="5">
    <source>
        <dbReference type="Proteomes" id="UP000604046"/>
    </source>
</evidence>
<dbReference type="CDD" id="cd12277">
    <property type="entry name" value="RRM3_MEI2_EAR1_like"/>
    <property type="match status" value="1"/>
</dbReference>
<dbReference type="GO" id="GO:0003723">
    <property type="term" value="F:RNA binding"/>
    <property type="evidence" value="ECO:0007669"/>
    <property type="project" value="UniProtKB-UniRule"/>
</dbReference>
<keyword evidence="1" id="KW-0694">RNA-binding</keyword>
<accession>A0A812MK69</accession>
<evidence type="ECO:0000256" key="1">
    <source>
        <dbReference type="PROSITE-ProRule" id="PRU00176"/>
    </source>
</evidence>
<proteinExistence type="predicted"/>
<organism evidence="4 5">
    <name type="scientific">Symbiodinium natans</name>
    <dbReference type="NCBI Taxonomy" id="878477"/>
    <lineage>
        <taxon>Eukaryota</taxon>
        <taxon>Sar</taxon>
        <taxon>Alveolata</taxon>
        <taxon>Dinophyceae</taxon>
        <taxon>Suessiales</taxon>
        <taxon>Symbiodiniaceae</taxon>
        <taxon>Symbiodinium</taxon>
    </lineage>
</organism>
<dbReference type="Gene3D" id="3.30.70.330">
    <property type="match status" value="1"/>
</dbReference>
<comment type="caution">
    <text evidence="4">The sequence shown here is derived from an EMBL/GenBank/DDBJ whole genome shotgun (WGS) entry which is preliminary data.</text>
</comment>
<reference evidence="4" key="1">
    <citation type="submission" date="2021-02" db="EMBL/GenBank/DDBJ databases">
        <authorList>
            <person name="Dougan E. K."/>
            <person name="Rhodes N."/>
            <person name="Thang M."/>
            <person name="Chan C."/>
        </authorList>
    </citation>
    <scope>NUCLEOTIDE SEQUENCE</scope>
</reference>
<dbReference type="OrthoDB" id="417481at2759"/>
<dbReference type="PROSITE" id="PS50102">
    <property type="entry name" value="RRM"/>
    <property type="match status" value="1"/>
</dbReference>
<dbReference type="EMBL" id="CAJNDS010001446">
    <property type="protein sequence ID" value="CAE7260404.1"/>
    <property type="molecule type" value="Genomic_DNA"/>
</dbReference>
<dbReference type="Pfam" id="PF04059">
    <property type="entry name" value="RRM_2"/>
    <property type="match status" value="1"/>
</dbReference>
<dbReference type="InterPro" id="IPR035979">
    <property type="entry name" value="RBD_domain_sf"/>
</dbReference>
<sequence length="442" mass="48651">MMSPTLTVKNTFISVDALEGDLEGPSVQTKTSRHVLARSRSQGSLGRDDGESEQIRKLNRILESDKDAVREARSPMKTTPAGTATPPSSEDSSSESMDVGGWIELGSYGALPASALREPAGKSCVSELQKLKEKLQQVCQPDALASTEAALHVDGKGIDRNGSNASVSTMTSFEANRSRAFSNGSIMTDCFTEDRDDSPVEFDLTIEEEPGKPWDEKKWSAKERYARSDSGGSWGGPEPLLYGPTSWYPAAEQMSAPMGYNGSPFNTPMPSPSQWAQDKCYGYKDKSSRGLPRESRHNRVPKNVNLQAEFQSAGEITTLMIRNIPNRYTQRELMQELEELGFANKFDFLYSPLDKGTMSNVGYAFVNFKTPQWAAQCMQAFQSYRFKRHRKTSGKVAAVSAAHLQGLEANLAHYEKTAVNTAKMKQRRPVVLASISSLTPSL</sequence>
<feature type="region of interest" description="Disordered" evidence="2">
    <location>
        <begin position="23"/>
        <end position="98"/>
    </location>
</feature>
<dbReference type="InterPro" id="IPR000504">
    <property type="entry name" value="RRM_dom"/>
</dbReference>
<feature type="compositionally biased region" description="Low complexity" evidence="2">
    <location>
        <begin position="78"/>
        <end position="96"/>
    </location>
</feature>